<feature type="compositionally biased region" description="Polar residues" evidence="10">
    <location>
        <begin position="321"/>
        <end position="338"/>
    </location>
</feature>
<evidence type="ECO:0000256" key="4">
    <source>
        <dbReference type="ARBA" id="ARBA00022722"/>
    </source>
</evidence>
<evidence type="ECO:0000256" key="10">
    <source>
        <dbReference type="SAM" id="MobiDB-lite"/>
    </source>
</evidence>
<reference evidence="12 13" key="1">
    <citation type="journal article" date="2024" name="G3 (Bethesda)">
        <title>Genome assembly of Hibiscus sabdariffa L. provides insights into metabolisms of medicinal natural products.</title>
        <authorList>
            <person name="Kim T."/>
        </authorList>
    </citation>
    <scope>NUCLEOTIDE SEQUENCE [LARGE SCALE GENOMIC DNA]</scope>
    <source>
        <strain evidence="12">TK-2024</strain>
        <tissue evidence="12">Old leaves</tissue>
    </source>
</reference>
<dbReference type="Gene3D" id="3.40.50.1010">
    <property type="entry name" value="5'-nuclease"/>
    <property type="match status" value="1"/>
</dbReference>
<keyword evidence="7" id="KW-0269">Exonuclease</keyword>
<organism evidence="12 13">
    <name type="scientific">Hibiscus sabdariffa</name>
    <name type="common">roselle</name>
    <dbReference type="NCBI Taxonomy" id="183260"/>
    <lineage>
        <taxon>Eukaryota</taxon>
        <taxon>Viridiplantae</taxon>
        <taxon>Streptophyta</taxon>
        <taxon>Embryophyta</taxon>
        <taxon>Tracheophyta</taxon>
        <taxon>Spermatophyta</taxon>
        <taxon>Magnoliopsida</taxon>
        <taxon>eudicotyledons</taxon>
        <taxon>Gunneridae</taxon>
        <taxon>Pentapetalae</taxon>
        <taxon>rosids</taxon>
        <taxon>malvids</taxon>
        <taxon>Malvales</taxon>
        <taxon>Malvaceae</taxon>
        <taxon>Malvoideae</taxon>
        <taxon>Hibiscus</taxon>
    </lineage>
</organism>
<evidence type="ECO:0000256" key="7">
    <source>
        <dbReference type="ARBA" id="ARBA00022839"/>
    </source>
</evidence>
<dbReference type="SMART" id="SM00955">
    <property type="entry name" value="RNB"/>
    <property type="match status" value="1"/>
</dbReference>
<comment type="similarity">
    <text evidence="2">Belongs to the RNR ribonuclease family.</text>
</comment>
<dbReference type="Pfam" id="PF00773">
    <property type="entry name" value="RNB"/>
    <property type="match status" value="1"/>
</dbReference>
<dbReference type="InterPro" id="IPR001900">
    <property type="entry name" value="RNase_II/R"/>
</dbReference>
<evidence type="ECO:0000256" key="3">
    <source>
        <dbReference type="ARBA" id="ARBA00022552"/>
    </source>
</evidence>
<feature type="region of interest" description="Disordered" evidence="10">
    <location>
        <begin position="997"/>
        <end position="1024"/>
    </location>
</feature>
<dbReference type="CDD" id="cd09862">
    <property type="entry name" value="PIN_Rrp44-like"/>
    <property type="match status" value="1"/>
</dbReference>
<keyword evidence="5" id="KW-0378">Hydrolase</keyword>
<feature type="compositionally biased region" description="Polar residues" evidence="10">
    <location>
        <begin position="950"/>
        <end position="960"/>
    </location>
</feature>
<protein>
    <recommendedName>
        <fullName evidence="11">Protein kinase domain-containing protein</fullName>
    </recommendedName>
</protein>
<keyword evidence="3" id="KW-0698">rRNA processing</keyword>
<proteinExistence type="inferred from homology"/>
<dbReference type="Gene3D" id="1.10.510.10">
    <property type="entry name" value="Transferase(Phosphotransferase) domain 1"/>
    <property type="match status" value="1"/>
</dbReference>
<evidence type="ECO:0000313" key="12">
    <source>
        <dbReference type="EMBL" id="KAK8995557.1"/>
    </source>
</evidence>
<dbReference type="Pfam" id="PF13638">
    <property type="entry name" value="PIN_4"/>
    <property type="match status" value="1"/>
</dbReference>
<keyword evidence="9" id="KW-0539">Nucleus</keyword>
<comment type="subcellular location">
    <subcellularLocation>
        <location evidence="1">Nucleus</location>
    </subcellularLocation>
</comment>
<sequence length="1578" mass="176503">MLKSNTFSRKTKGGKIKKEVREIYLRDDIYCGAAACKTCNTSTSRAPLDAASPLLVLDTNVLLQQIDLLENPVIDNVVLLSIVLDEVKNKNMAVYNRIRALSTNPLRKFFVFSNQFHKDTFVKRMDGETPNDYNDRAIRVATRWYQTHLGTATTVLLITNDRENKRRATEEGISADTIQSYVKSLGQPELLDLLVHPPESKDIVMEEVEDLRPSKRQVVYQEHKPMSEITLGLHRGIYHQGKLRVNRYNPFEAYVGSESIGDEIIIHGRQNMNRAFDGDIVAVELLPQDQWHEEKNLSIADEEDEEEDVHLAPSSADDAPRTTNLVSGSATDMNSTPSRPAGRVVGIIKRNWHSYCGSLEPMPLPAGTGSLISALFVSKDRRIPKIRIQTRQLENLLDKRIIVAVDSWDCQSRYPSGHYVRVIGEIGDRDTESEVVLIENDINSRPFSSQVLACLPPLPWSVSSEDVTNSIRLDLRSLCIFSVDPPGCKDIDDALHCTALPNGNYEVGVHIADVTNFVHPGTPLDDEASQRGTSVYLVERRIDMLPKPLTEDICSLRADVERLAFSVIWEMSPDAEIISTRFTKSVIKSCAALSYVEAQARMDDSRLMDPLTTNLRNMNTLAKIMRQRRIDKGALTLASAEVKFQIDTETHDPLDIGMYQIREANQMVEEFMLAANVSVAKQIRECFPSCSLLRRHPTPTREMLEPLLCTAAAVGLDLDVSSSKALADSLDLAVRDDPYFNKLIRILATRCMTQAVYFCSGDLSPPEYHHYGLAAPLYTHFTSPIRRYADVIVHRLLAASLGIDKLPPVFQDRAQLTSIADNLNYRHRNAQMASRASVELHTLIYFRNRPTNTEARIVKIRSNGFIVFVPKYGIEGPVYLTTRAEKGSGEWRVDEQQQKIIKMDNNSLSYSVLQAVRIHMEKERQRRAEQSKSKGQKSGAQIKHHRPQASPLTHFSSTLPSPLGDLSRPMAAALECWSSRATTTTDDDMVEQVLMRSNDRSEDTSSSAASAKLEAPSAKNKRFQKLSRNVSEAIASLKNSLNLDTSSPRDQLPTVSSAPSASSKAEACRKVVWGTVVRNLTQLYPGSQLPEKLVSNIRRHYDSLPLSYAQAGFDMKEVFLHVKLIEQASGDDHPAIFIQQTSDDDIQGSVFKLTFACNSSFSWSAMSGALDSASICCKKLQIFEKKGFTLGIILLLVQNTQDKSFKSNIEIALKSALRKPKTTTVKLPFGLCGCQEESTKGREFGEIEEDPIEQTQRSGGENPNTRIQLPMPLPSSLFVVSVDEWQTVQSGAEEIGKWLLNSDSLEFIDQIAPNYFKGVYKGKRVGIEKLKGCDKGNSYEFELRKDLLELMTCGHRNILQFYGVCVDENNGLCVVTKLMEGGSVHDLMLKNKKLQIKDIMRIAADVAEGLKFMNDHGVAYKDLNTQKILLDKHGNACLADMGIVTACKSFSEAMEYETDGYRWLAPEHAVRVLLVEICFNFNELIIAGDPENVTETWMSNSYSFGMVIWEMVTGEAAYSACSPVQAAVGIAACGLRPDIPKDCPQILKSLMTKCWNSCPTKRPQFSEILSLLLRTNYR</sequence>
<evidence type="ECO:0000256" key="6">
    <source>
        <dbReference type="ARBA" id="ARBA00022835"/>
    </source>
</evidence>
<dbReference type="InterPro" id="IPR033771">
    <property type="entry name" value="Rrp44_CSD1"/>
</dbReference>
<keyword evidence="4" id="KW-0540">Nuclease</keyword>
<feature type="region of interest" description="Disordered" evidence="10">
    <location>
        <begin position="299"/>
        <end position="341"/>
    </location>
</feature>
<dbReference type="InterPro" id="IPR033770">
    <property type="entry name" value="RRP44_S1"/>
</dbReference>
<evidence type="ECO:0000259" key="11">
    <source>
        <dbReference type="PROSITE" id="PS50011"/>
    </source>
</evidence>
<dbReference type="InterPro" id="IPR000719">
    <property type="entry name" value="Prot_kinase_dom"/>
</dbReference>
<evidence type="ECO:0000256" key="9">
    <source>
        <dbReference type="ARBA" id="ARBA00023242"/>
    </source>
</evidence>
<dbReference type="Proteomes" id="UP001396334">
    <property type="component" value="Unassembled WGS sequence"/>
</dbReference>
<accession>A0ABR2Q4F1</accession>
<dbReference type="Pfam" id="PF17849">
    <property type="entry name" value="OB_Dis3"/>
    <property type="match status" value="1"/>
</dbReference>
<dbReference type="InterPro" id="IPR001245">
    <property type="entry name" value="Ser-Thr/Tyr_kinase_cat_dom"/>
</dbReference>
<evidence type="ECO:0000256" key="8">
    <source>
        <dbReference type="ARBA" id="ARBA00022884"/>
    </source>
</evidence>
<dbReference type="InterPro" id="IPR022966">
    <property type="entry name" value="RNase_II/R_CS"/>
</dbReference>
<evidence type="ECO:0000256" key="2">
    <source>
        <dbReference type="ARBA" id="ARBA00005785"/>
    </source>
</evidence>
<evidence type="ECO:0000256" key="5">
    <source>
        <dbReference type="ARBA" id="ARBA00022801"/>
    </source>
</evidence>
<dbReference type="InterPro" id="IPR011009">
    <property type="entry name" value="Kinase-like_dom_sf"/>
</dbReference>
<keyword evidence="6" id="KW-0271">Exosome</keyword>
<dbReference type="SUPFAM" id="SSF50249">
    <property type="entry name" value="Nucleic acid-binding proteins"/>
    <property type="match status" value="3"/>
</dbReference>
<dbReference type="PROSITE" id="PS01175">
    <property type="entry name" value="RIBONUCLEASE_II"/>
    <property type="match status" value="1"/>
</dbReference>
<dbReference type="Pfam" id="PF17216">
    <property type="entry name" value="Rrp44_CSD1"/>
    <property type="match status" value="1"/>
</dbReference>
<dbReference type="SMART" id="SM00670">
    <property type="entry name" value="PINc"/>
    <property type="match status" value="1"/>
</dbReference>
<dbReference type="Pfam" id="PF17215">
    <property type="entry name" value="Rrp44_S1"/>
    <property type="match status" value="1"/>
</dbReference>
<feature type="compositionally biased region" description="Basic and acidic residues" evidence="10">
    <location>
        <begin position="921"/>
        <end position="932"/>
    </location>
</feature>
<dbReference type="Gene3D" id="2.40.50.690">
    <property type="match status" value="1"/>
</dbReference>
<feature type="domain" description="Protein kinase" evidence="11">
    <location>
        <begin position="1305"/>
        <end position="1578"/>
    </location>
</feature>
<dbReference type="PANTHER" id="PTHR23355">
    <property type="entry name" value="RIBONUCLEASE"/>
    <property type="match status" value="1"/>
</dbReference>
<dbReference type="InterPro" id="IPR012340">
    <property type="entry name" value="NA-bd_OB-fold"/>
</dbReference>
<dbReference type="PANTHER" id="PTHR23355:SF35">
    <property type="entry name" value="EXOSOME COMPLEX EXONUCLEASE RRP44"/>
    <property type="match status" value="1"/>
</dbReference>
<dbReference type="SUPFAM" id="SSF56112">
    <property type="entry name" value="Protein kinase-like (PK-like)"/>
    <property type="match status" value="1"/>
</dbReference>
<dbReference type="Gene3D" id="2.40.50.140">
    <property type="entry name" value="Nucleic acid-binding proteins"/>
    <property type="match status" value="1"/>
</dbReference>
<dbReference type="Gene3D" id="2.40.50.700">
    <property type="match status" value="1"/>
</dbReference>
<name>A0ABR2Q4F1_9ROSI</name>
<dbReference type="InterPro" id="IPR041505">
    <property type="entry name" value="Dis3_CSD2"/>
</dbReference>
<dbReference type="InterPro" id="IPR002716">
    <property type="entry name" value="PIN_dom"/>
</dbReference>
<evidence type="ECO:0000313" key="13">
    <source>
        <dbReference type="Proteomes" id="UP001396334"/>
    </source>
</evidence>
<feature type="compositionally biased region" description="Polar residues" evidence="10">
    <location>
        <begin position="1253"/>
        <end position="1263"/>
    </location>
</feature>
<keyword evidence="8" id="KW-0694">RNA-binding</keyword>
<dbReference type="InterPro" id="IPR055801">
    <property type="entry name" value="DUF7377"/>
</dbReference>
<dbReference type="SUPFAM" id="SSF88723">
    <property type="entry name" value="PIN domain-like"/>
    <property type="match status" value="1"/>
</dbReference>
<evidence type="ECO:0000256" key="1">
    <source>
        <dbReference type="ARBA" id="ARBA00004123"/>
    </source>
</evidence>
<feature type="region of interest" description="Disordered" evidence="10">
    <location>
        <begin position="1244"/>
        <end position="1263"/>
    </location>
</feature>
<dbReference type="Pfam" id="PF07714">
    <property type="entry name" value="PK_Tyr_Ser-Thr"/>
    <property type="match status" value="1"/>
</dbReference>
<feature type="region of interest" description="Disordered" evidence="10">
    <location>
        <begin position="921"/>
        <end position="963"/>
    </location>
</feature>
<dbReference type="Pfam" id="PF24093">
    <property type="entry name" value="DUF7377"/>
    <property type="match status" value="1"/>
</dbReference>
<dbReference type="PROSITE" id="PS50011">
    <property type="entry name" value="PROTEIN_KINASE_DOM"/>
    <property type="match status" value="1"/>
</dbReference>
<gene>
    <name evidence="12" type="ORF">V6N11_075827</name>
</gene>
<dbReference type="EMBL" id="JBBPBN010000045">
    <property type="protein sequence ID" value="KAK8995557.1"/>
    <property type="molecule type" value="Genomic_DNA"/>
</dbReference>
<comment type="caution">
    <text evidence="12">The sequence shown here is derived from an EMBL/GenBank/DDBJ whole genome shotgun (WGS) entry which is preliminary data.</text>
</comment>
<keyword evidence="13" id="KW-1185">Reference proteome</keyword>
<dbReference type="InterPro" id="IPR029060">
    <property type="entry name" value="PIN-like_dom_sf"/>
</dbReference>
<dbReference type="InterPro" id="IPR050180">
    <property type="entry name" value="RNR_Ribonuclease"/>
</dbReference>